<reference evidence="2 3" key="1">
    <citation type="submission" date="2018-12" db="EMBL/GenBank/DDBJ databases">
        <title>Legionella sp,whole genome shotgun sequence.</title>
        <authorList>
            <person name="Wu H."/>
        </authorList>
    </citation>
    <scope>NUCLEOTIDE SEQUENCE [LARGE SCALE GENOMIC DNA]</scope>
    <source>
        <strain evidence="3">km714</strain>
    </source>
</reference>
<proteinExistence type="predicted"/>
<dbReference type="AlphaFoldDB" id="A0A433JGG8"/>
<sequence>MNDTNNPYGCWWSHRHELLGLVLIFIATILTIITFNSFGIAAMFLVGMVLCGHRYFFCHSCAVCHPENNLHDDVEVLSEDSLTPPIDKTIKKEPTVRRTPKM</sequence>
<comment type="caution">
    <text evidence="2">The sequence shown here is derived from an EMBL/GenBank/DDBJ whole genome shotgun (WGS) entry which is preliminary data.</text>
</comment>
<dbReference type="EMBL" id="RZGR01000052">
    <property type="protein sequence ID" value="RUQ79182.1"/>
    <property type="molecule type" value="Genomic_DNA"/>
</dbReference>
<dbReference type="RefSeq" id="WP_127033010.1">
    <property type="nucleotide sequence ID" value="NZ_RZGR01000052.1"/>
</dbReference>
<name>A0A433JGG8_9GAMM</name>
<keyword evidence="1" id="KW-1133">Transmembrane helix</keyword>
<dbReference type="OrthoDB" id="5652390at2"/>
<accession>A0A433JGG8</accession>
<keyword evidence="1" id="KW-0812">Transmembrane</keyword>
<gene>
    <name evidence="2" type="ORF">EKM59_11380</name>
</gene>
<feature type="transmembrane region" description="Helical" evidence="1">
    <location>
        <begin position="20"/>
        <end position="46"/>
    </location>
</feature>
<evidence type="ECO:0000313" key="2">
    <source>
        <dbReference type="EMBL" id="RUQ79182.1"/>
    </source>
</evidence>
<organism evidence="2 3">
    <name type="scientific">Legionella septentrionalis</name>
    <dbReference type="NCBI Taxonomy" id="2498109"/>
    <lineage>
        <taxon>Bacteria</taxon>
        <taxon>Pseudomonadati</taxon>
        <taxon>Pseudomonadota</taxon>
        <taxon>Gammaproteobacteria</taxon>
        <taxon>Legionellales</taxon>
        <taxon>Legionellaceae</taxon>
        <taxon>Legionella</taxon>
    </lineage>
</organism>
<evidence type="ECO:0000256" key="1">
    <source>
        <dbReference type="SAM" id="Phobius"/>
    </source>
</evidence>
<evidence type="ECO:0000313" key="3">
    <source>
        <dbReference type="Proteomes" id="UP000288012"/>
    </source>
</evidence>
<keyword evidence="1" id="KW-0472">Membrane</keyword>
<protein>
    <submittedName>
        <fullName evidence="2">Uncharacterized protein</fullName>
    </submittedName>
</protein>
<dbReference type="Proteomes" id="UP000288012">
    <property type="component" value="Unassembled WGS sequence"/>
</dbReference>
<keyword evidence="3" id="KW-1185">Reference proteome</keyword>